<evidence type="ECO:0000256" key="3">
    <source>
        <dbReference type="ARBA" id="ARBA00020726"/>
    </source>
</evidence>
<dbReference type="GO" id="GO:0030150">
    <property type="term" value="P:protein import into mitochondrial matrix"/>
    <property type="evidence" value="ECO:0007669"/>
    <property type="project" value="UniProtKB-UniRule"/>
</dbReference>
<dbReference type="STRING" id="341454.A0A4S2MUZ5"/>
<feature type="transmembrane region" description="Helical" evidence="11">
    <location>
        <begin position="77"/>
        <end position="105"/>
    </location>
</feature>
<keyword evidence="11" id="KW-0811">Translocation</keyword>
<keyword evidence="11" id="KW-0653">Protein transport</keyword>
<dbReference type="Gene3D" id="3.10.450.320">
    <property type="entry name" value="Mitochondrial import inner membrane translocase subunit Tim21"/>
    <property type="match status" value="1"/>
</dbReference>
<dbReference type="FunFam" id="3.10.450.320:FF:000002">
    <property type="entry name" value="Mitochondrial import inner membrane translocase subunit tim21"/>
    <property type="match status" value="1"/>
</dbReference>
<keyword evidence="8 11" id="KW-0496">Mitochondrion</keyword>
<protein>
    <recommendedName>
        <fullName evidence="3 11">Mitochondrial import inner membrane translocase subunit Tim21</fullName>
    </recommendedName>
</protein>
<evidence type="ECO:0000256" key="5">
    <source>
        <dbReference type="ARBA" id="ARBA00022792"/>
    </source>
</evidence>
<keyword evidence="7 11" id="KW-1133">Transmembrane helix</keyword>
<evidence type="ECO:0000256" key="11">
    <source>
        <dbReference type="RuleBase" id="RU367142"/>
    </source>
</evidence>
<evidence type="ECO:0000256" key="10">
    <source>
        <dbReference type="ARBA" id="ARBA00060204"/>
    </source>
</evidence>
<keyword evidence="11" id="KW-0813">Transport</keyword>
<evidence type="ECO:0000256" key="4">
    <source>
        <dbReference type="ARBA" id="ARBA00022692"/>
    </source>
</evidence>
<organism evidence="13 14">
    <name type="scientific">Ascodesmis nigricans</name>
    <dbReference type="NCBI Taxonomy" id="341454"/>
    <lineage>
        <taxon>Eukaryota</taxon>
        <taxon>Fungi</taxon>
        <taxon>Dikarya</taxon>
        <taxon>Ascomycota</taxon>
        <taxon>Pezizomycotina</taxon>
        <taxon>Pezizomycetes</taxon>
        <taxon>Pezizales</taxon>
        <taxon>Ascodesmidaceae</taxon>
        <taxon>Ascodesmis</taxon>
    </lineage>
</organism>
<evidence type="ECO:0000256" key="7">
    <source>
        <dbReference type="ARBA" id="ARBA00022989"/>
    </source>
</evidence>
<evidence type="ECO:0000313" key="13">
    <source>
        <dbReference type="EMBL" id="TGZ80422.1"/>
    </source>
</evidence>
<keyword evidence="14" id="KW-1185">Reference proteome</keyword>
<dbReference type="Proteomes" id="UP000298138">
    <property type="component" value="Unassembled WGS sequence"/>
</dbReference>
<dbReference type="InterPro" id="IPR038552">
    <property type="entry name" value="Tim21_IMS_sf"/>
</dbReference>
<reference evidence="13 14" key="1">
    <citation type="submission" date="2019-04" db="EMBL/GenBank/DDBJ databases">
        <title>Comparative genomics and transcriptomics to analyze fruiting body development in filamentous ascomycetes.</title>
        <authorList>
            <consortium name="DOE Joint Genome Institute"/>
            <person name="Lutkenhaus R."/>
            <person name="Traeger S."/>
            <person name="Breuer J."/>
            <person name="Kuo A."/>
            <person name="Lipzen A."/>
            <person name="Pangilinan J."/>
            <person name="Dilworth D."/>
            <person name="Sandor L."/>
            <person name="Poggeler S."/>
            <person name="Barry K."/>
            <person name="Grigoriev I.V."/>
            <person name="Nowrousian M."/>
        </authorList>
    </citation>
    <scope>NUCLEOTIDE SEQUENCE [LARGE SCALE GENOMIC DNA]</scope>
    <source>
        <strain evidence="13 14">CBS 389.68</strain>
    </source>
</reference>
<dbReference type="GO" id="GO:0005744">
    <property type="term" value="C:TIM23 mitochondrial import inner membrane translocase complex"/>
    <property type="evidence" value="ECO:0007669"/>
    <property type="project" value="UniProtKB-UniRule"/>
</dbReference>
<dbReference type="PANTHER" id="PTHR13032:SF6">
    <property type="entry name" value="MITOCHONDRIAL IMPORT INNER MEMBRANE TRANSLOCASE SUBUNIT TIM21"/>
    <property type="match status" value="1"/>
</dbReference>
<evidence type="ECO:0000313" key="14">
    <source>
        <dbReference type="Proteomes" id="UP000298138"/>
    </source>
</evidence>
<dbReference type="InterPro" id="IPR013261">
    <property type="entry name" value="Tim21"/>
</dbReference>
<dbReference type="PANTHER" id="PTHR13032">
    <property type="entry name" value="MITOCHONDRIAL IMPORT INNER MEMBRANE TRANSLOCASE SUBUNIT TIM21"/>
    <property type="match status" value="1"/>
</dbReference>
<gene>
    <name evidence="13" type="ORF">EX30DRAFT_320334</name>
</gene>
<evidence type="ECO:0000256" key="12">
    <source>
        <dbReference type="SAM" id="MobiDB-lite"/>
    </source>
</evidence>
<dbReference type="FunCoup" id="A0A4S2MUZ5">
    <property type="interactions" value="234"/>
</dbReference>
<accession>A0A4S2MUZ5</accession>
<sequence>MSPTTITPARCRLISNSLRTIPKPVLRTPLYLSSQHFHISHRRSSTASPIPPRNKISVRSGDPSTAKWSQLSKGQKVVRATSTGVSGTVIVAGCVVTMAIAYFLYLEVLAPDSVTNWFNRAHERVKSDPRCLELLGHGRIKAYGEPTDNKWARNRPIAHNSYFDPRGNNHLKIHFNVQGPLAHGVVHIHLVKRPGETEHEYRYLYLDVPGKQRVYLENADESGGAVGRKKSFLGVNWSW</sequence>
<evidence type="ECO:0000256" key="1">
    <source>
        <dbReference type="ARBA" id="ARBA00004434"/>
    </source>
</evidence>
<evidence type="ECO:0000256" key="2">
    <source>
        <dbReference type="ARBA" id="ARBA00010867"/>
    </source>
</evidence>
<evidence type="ECO:0000256" key="6">
    <source>
        <dbReference type="ARBA" id="ARBA00022946"/>
    </source>
</evidence>
<keyword evidence="4 11" id="KW-0812">Transmembrane</keyword>
<dbReference type="AlphaFoldDB" id="A0A4S2MUZ5"/>
<dbReference type="OrthoDB" id="436405at2759"/>
<proteinExistence type="inferred from homology"/>
<comment type="function">
    <text evidence="10">Essential component of the TIM23 complex, a complex that mediates the translocation of transit peptide-containing proteins across the mitochondrial inner membrane. Required to keep the TOM and the TIM23 complexes in close contact. At some point, it is released from the TOM23 complex to allow protein translocation into the mitochondrial matrix.</text>
</comment>
<evidence type="ECO:0000256" key="8">
    <source>
        <dbReference type="ARBA" id="ARBA00023128"/>
    </source>
</evidence>
<feature type="region of interest" description="Disordered" evidence="12">
    <location>
        <begin position="42"/>
        <end position="66"/>
    </location>
</feature>
<keyword evidence="9 11" id="KW-0472">Membrane</keyword>
<name>A0A4S2MUZ5_9PEZI</name>
<comment type="subcellular location">
    <subcellularLocation>
        <location evidence="1 11">Mitochondrion inner membrane</location>
        <topology evidence="1 11">Single-pass membrane protein</topology>
    </subcellularLocation>
</comment>
<comment type="similarity">
    <text evidence="2 11">Belongs to the TIM21 family.</text>
</comment>
<dbReference type="EMBL" id="ML220125">
    <property type="protein sequence ID" value="TGZ80422.1"/>
    <property type="molecule type" value="Genomic_DNA"/>
</dbReference>
<comment type="subunit">
    <text evidence="11">Component of the TIM23 complex.</text>
</comment>
<dbReference type="InParanoid" id="A0A4S2MUZ5"/>
<dbReference type="Pfam" id="PF08294">
    <property type="entry name" value="TIM21"/>
    <property type="match status" value="1"/>
</dbReference>
<evidence type="ECO:0000256" key="9">
    <source>
        <dbReference type="ARBA" id="ARBA00023136"/>
    </source>
</evidence>
<keyword evidence="5 11" id="KW-0999">Mitochondrion inner membrane</keyword>
<keyword evidence="6" id="KW-0809">Transit peptide</keyword>